<evidence type="ECO:0000313" key="2">
    <source>
        <dbReference type="EMBL" id="ASK46088.1"/>
    </source>
</evidence>
<accession>A0A2Z2PTW0</accession>
<organism evidence="2">
    <name type="scientific">Agrobacterium rubi</name>
    <dbReference type="NCBI Taxonomy" id="28099"/>
    <lineage>
        <taxon>Bacteria</taxon>
        <taxon>Pseudomonadati</taxon>
        <taxon>Pseudomonadota</taxon>
        <taxon>Alphaproteobacteria</taxon>
        <taxon>Hyphomicrobiales</taxon>
        <taxon>Rhizobiaceae</taxon>
        <taxon>Rhizobium/Agrobacterium group</taxon>
        <taxon>Agrobacterium</taxon>
    </lineage>
</organism>
<proteinExistence type="predicted"/>
<dbReference type="EMBL" id="KY000055">
    <property type="protein sequence ID" value="ASK46088.1"/>
    <property type="molecule type" value="Genomic_DNA"/>
</dbReference>
<feature type="compositionally biased region" description="Polar residues" evidence="1">
    <location>
        <begin position="1"/>
        <end position="18"/>
    </location>
</feature>
<dbReference type="AlphaFoldDB" id="A0A2Z2PTW0"/>
<reference evidence="2" key="1">
    <citation type="submission" date="2016-10" db="EMBL/GenBank/DDBJ databases">
        <title>Agrobacterium Ti plasmids: Classification based on T-DNA and Vir regions organization.</title>
        <authorList>
            <person name="Nabi N."/>
            <person name="Vial L."/>
            <person name="Ben Hafsa A."/>
            <person name="Chapulliot D."/>
            <person name="Berard A."/>
            <person name="Chauveau A."/>
            <person name="Le Paslier M.-C."/>
            <person name="Harzallah Skhiri F."/>
            <person name="Brunel D."/>
            <person name="Nesme X."/>
            <person name="Chaouachi M."/>
        </authorList>
    </citation>
    <scope>NUCLEOTIDE SEQUENCE</scope>
    <source>
        <strain evidence="2">Tun159</strain>
        <plasmid evidence="2">pTi_Tun159</plasmid>
    </source>
</reference>
<evidence type="ECO:0000256" key="1">
    <source>
        <dbReference type="SAM" id="MobiDB-lite"/>
    </source>
</evidence>
<feature type="region of interest" description="Disordered" evidence="1">
    <location>
        <begin position="1"/>
        <end position="31"/>
    </location>
</feature>
<geneLocation type="plasmid" evidence="2">
    <name>pTi_Tun159</name>
</geneLocation>
<sequence length="69" mass="7301">MATAANTPGQSVETSCSSRIAAPPGSLSNASRQRRIIAPLDPLLRNGGIILQSVGFADVQICTFLRTRF</sequence>
<name>A0A2Z2PTW0_9HYPH</name>
<keyword evidence="2" id="KW-0614">Plasmid</keyword>
<protein>
    <submittedName>
        <fullName evidence="2">Uncharacterized protein</fullName>
    </submittedName>
</protein>